<feature type="region of interest" description="Disordered" evidence="1">
    <location>
        <begin position="89"/>
        <end position="109"/>
    </location>
</feature>
<evidence type="ECO:0000313" key="4">
    <source>
        <dbReference type="Proteomes" id="UP000666369"/>
    </source>
</evidence>
<dbReference type="Proteomes" id="UP000666369">
    <property type="component" value="Unassembled WGS sequence"/>
</dbReference>
<dbReference type="EMBL" id="JAADJT010000006">
    <property type="protein sequence ID" value="NGZ85541.1"/>
    <property type="molecule type" value="Genomic_DNA"/>
</dbReference>
<evidence type="ECO:0000256" key="1">
    <source>
        <dbReference type="SAM" id="MobiDB-lite"/>
    </source>
</evidence>
<dbReference type="RefSeq" id="WP_166104390.1">
    <property type="nucleotide sequence ID" value="NZ_JAADJT010000006.1"/>
</dbReference>
<evidence type="ECO:0000256" key="2">
    <source>
        <dbReference type="SAM" id="SignalP"/>
    </source>
</evidence>
<reference evidence="3 4" key="1">
    <citation type="submission" date="2020-01" db="EMBL/GenBank/DDBJ databases">
        <authorList>
            <person name="Lee S.D."/>
        </authorList>
    </citation>
    <scope>NUCLEOTIDE SEQUENCE [LARGE SCALE GENOMIC DNA]</scope>
    <source>
        <strain evidence="3 4">SAP-35</strain>
    </source>
</reference>
<feature type="chain" id="PRO_5045184980" evidence="2">
    <location>
        <begin position="20"/>
        <end position="109"/>
    </location>
</feature>
<keyword evidence="4" id="KW-1185">Reference proteome</keyword>
<protein>
    <submittedName>
        <fullName evidence="3">Carboxypeptidase regulatory-like domain-containing protein</fullName>
    </submittedName>
</protein>
<feature type="signal peptide" evidence="2">
    <location>
        <begin position="1"/>
        <end position="19"/>
    </location>
</feature>
<organism evidence="3 4">
    <name type="scientific">Duganella aceris</name>
    <dbReference type="NCBI Taxonomy" id="2703883"/>
    <lineage>
        <taxon>Bacteria</taxon>
        <taxon>Pseudomonadati</taxon>
        <taxon>Pseudomonadota</taxon>
        <taxon>Betaproteobacteria</taxon>
        <taxon>Burkholderiales</taxon>
        <taxon>Oxalobacteraceae</taxon>
        <taxon>Telluria group</taxon>
        <taxon>Duganella</taxon>
    </lineage>
</organism>
<evidence type="ECO:0000313" key="3">
    <source>
        <dbReference type="EMBL" id="NGZ85541.1"/>
    </source>
</evidence>
<accession>A0ABX0FLQ6</accession>
<dbReference type="SUPFAM" id="SSF49478">
    <property type="entry name" value="Cna protein B-type domain"/>
    <property type="match status" value="1"/>
</dbReference>
<name>A0ABX0FLQ6_9BURK</name>
<proteinExistence type="predicted"/>
<comment type="caution">
    <text evidence="3">The sequence shown here is derived from an EMBL/GenBank/DDBJ whole genome shotgun (WGS) entry which is preliminary data.</text>
</comment>
<keyword evidence="2" id="KW-0732">Signal</keyword>
<reference evidence="4" key="2">
    <citation type="submission" date="2023-07" db="EMBL/GenBank/DDBJ databases">
        <title>Duganella aceri sp. nov., isolated from tree sap.</title>
        <authorList>
            <person name="Kim I.S."/>
        </authorList>
    </citation>
    <scope>NUCLEOTIDE SEQUENCE [LARGE SCALE GENOMIC DNA]</scope>
    <source>
        <strain evidence="4">SAP-35</strain>
    </source>
</reference>
<gene>
    <name evidence="3" type="ORF">GW587_14915</name>
</gene>
<sequence length="109" mass="11155">MRTLILALSTLALGGAVMAAETSGCIAGFANGGAQIVVTSLATGEVSGFMAKCDGTYRAEPLKPGRYQIVEGGPNHAVRTVGVDAGKESQVDLAAESRRTKCQAKKDGK</sequence>